<keyword evidence="4" id="KW-0808">Transferase</keyword>
<evidence type="ECO:0000256" key="1">
    <source>
        <dbReference type="ARBA" id="ARBA00004323"/>
    </source>
</evidence>
<evidence type="ECO:0000256" key="8">
    <source>
        <dbReference type="ARBA" id="ARBA00023034"/>
    </source>
</evidence>
<dbReference type="FunFam" id="3.90.550.50:FF:000001">
    <property type="entry name" value="Hexosyltransferase"/>
    <property type="match status" value="1"/>
</dbReference>
<dbReference type="OrthoDB" id="5512589at2759"/>
<keyword evidence="13" id="KW-1185">Reference proteome</keyword>
<gene>
    <name evidence="12" type="ORF">PVAND_016862</name>
</gene>
<keyword evidence="8 11" id="KW-0333">Golgi apparatus</keyword>
<keyword evidence="6 11" id="KW-0735">Signal-anchor</keyword>
<keyword evidence="3 11" id="KW-0328">Glycosyltransferase</keyword>
<dbReference type="GO" id="GO:0016758">
    <property type="term" value="F:hexosyltransferase activity"/>
    <property type="evidence" value="ECO:0007669"/>
    <property type="project" value="InterPro"/>
</dbReference>
<name>A0A9J6BGG2_POLVA</name>
<evidence type="ECO:0000256" key="7">
    <source>
        <dbReference type="ARBA" id="ARBA00022989"/>
    </source>
</evidence>
<dbReference type="GO" id="GO:0006493">
    <property type="term" value="P:protein O-linked glycosylation"/>
    <property type="evidence" value="ECO:0007669"/>
    <property type="project" value="TreeGrafter"/>
</dbReference>
<dbReference type="Gene3D" id="3.90.550.50">
    <property type="match status" value="1"/>
</dbReference>
<comment type="caution">
    <text evidence="12">The sequence shown here is derived from an EMBL/GenBank/DDBJ whole genome shotgun (WGS) entry which is preliminary data.</text>
</comment>
<evidence type="ECO:0000256" key="9">
    <source>
        <dbReference type="ARBA" id="ARBA00023136"/>
    </source>
</evidence>
<dbReference type="Pfam" id="PF01762">
    <property type="entry name" value="Galactosyl_T"/>
    <property type="match status" value="1"/>
</dbReference>
<evidence type="ECO:0000256" key="6">
    <source>
        <dbReference type="ARBA" id="ARBA00022968"/>
    </source>
</evidence>
<protein>
    <recommendedName>
        <fullName evidence="11">Hexosyltransferase</fullName>
        <ecNumber evidence="11">2.4.1.-</ecNumber>
    </recommendedName>
</protein>
<sequence>MVTQIKAAHYMIFSISAFALFILMSYYASTNTVATQLHSHINRAFHPSHRMLEANSTKIELNGANLDLNSSQSHSADSISNLIFKNLVNPSGSINGTYYQYLVNQSQAEIPNVNSESQKYANFNSNTTSTSTTTTTTVVPQIPVKKSPPSNKTIDTTKGVITRDLYESGHIDSPPICANNGEDIKLVIIITSAPAHLQARLAIRQTWGHFGTRRDISLAFLVGQTGSTQMDDALDAETKLYDDIIRGRFVDSYNNLTLKTISMLEWVDQHCPKAAFVLKTDDDMFINVPKLLQFIEKKQADKRTIYGRLAKKWKPIRNKKSKYYVSLEQYKPPIFPQFTTGPAYLLTRDCIRDLYEKALNETYLKLEDVYTTGIVAQAVGVKRVHVNEFLNRRIAFNACNIKKAISLHMIKPPEELDLWKKLLDASVKCK</sequence>
<reference evidence="12" key="1">
    <citation type="submission" date="2021-03" db="EMBL/GenBank/DDBJ databases">
        <title>Chromosome level genome of the anhydrobiotic midge Polypedilum vanderplanki.</title>
        <authorList>
            <person name="Yoshida Y."/>
            <person name="Kikawada T."/>
            <person name="Gusev O."/>
        </authorList>
    </citation>
    <scope>NUCLEOTIDE SEQUENCE</scope>
    <source>
        <strain evidence="12">NIAS01</strain>
        <tissue evidence="12">Whole body or cell culture</tissue>
    </source>
</reference>
<dbReference type="AlphaFoldDB" id="A0A9J6BGG2"/>
<evidence type="ECO:0000256" key="2">
    <source>
        <dbReference type="ARBA" id="ARBA00008661"/>
    </source>
</evidence>
<evidence type="ECO:0000256" key="5">
    <source>
        <dbReference type="ARBA" id="ARBA00022692"/>
    </source>
</evidence>
<organism evidence="12 13">
    <name type="scientific">Polypedilum vanderplanki</name>
    <name type="common">Sleeping chironomid midge</name>
    <dbReference type="NCBI Taxonomy" id="319348"/>
    <lineage>
        <taxon>Eukaryota</taxon>
        <taxon>Metazoa</taxon>
        <taxon>Ecdysozoa</taxon>
        <taxon>Arthropoda</taxon>
        <taxon>Hexapoda</taxon>
        <taxon>Insecta</taxon>
        <taxon>Pterygota</taxon>
        <taxon>Neoptera</taxon>
        <taxon>Endopterygota</taxon>
        <taxon>Diptera</taxon>
        <taxon>Nematocera</taxon>
        <taxon>Chironomoidea</taxon>
        <taxon>Chironomidae</taxon>
        <taxon>Chironominae</taxon>
        <taxon>Polypedilum</taxon>
        <taxon>Polypedilum</taxon>
    </lineage>
</organism>
<evidence type="ECO:0000256" key="10">
    <source>
        <dbReference type="ARBA" id="ARBA00023180"/>
    </source>
</evidence>
<comment type="similarity">
    <text evidence="2 11">Belongs to the glycosyltransferase 31 family.</text>
</comment>
<keyword evidence="10" id="KW-0325">Glycoprotein</keyword>
<proteinExistence type="inferred from homology"/>
<dbReference type="EMBL" id="JADBJN010000004">
    <property type="protein sequence ID" value="KAG5668956.1"/>
    <property type="molecule type" value="Genomic_DNA"/>
</dbReference>
<evidence type="ECO:0000256" key="11">
    <source>
        <dbReference type="RuleBase" id="RU363063"/>
    </source>
</evidence>
<evidence type="ECO:0000256" key="3">
    <source>
        <dbReference type="ARBA" id="ARBA00022676"/>
    </source>
</evidence>
<feature type="transmembrane region" description="Helical" evidence="11">
    <location>
        <begin position="7"/>
        <end position="28"/>
    </location>
</feature>
<keyword evidence="7 11" id="KW-1133">Transmembrane helix</keyword>
<dbReference type="GO" id="GO:0000139">
    <property type="term" value="C:Golgi membrane"/>
    <property type="evidence" value="ECO:0007669"/>
    <property type="project" value="UniProtKB-SubCell"/>
</dbReference>
<dbReference type="PANTHER" id="PTHR11214">
    <property type="entry name" value="BETA-1,3-N-ACETYLGLUCOSAMINYLTRANSFERASE"/>
    <property type="match status" value="1"/>
</dbReference>
<dbReference type="InterPro" id="IPR002659">
    <property type="entry name" value="Glyco_trans_31"/>
</dbReference>
<keyword evidence="9 11" id="KW-0472">Membrane</keyword>
<dbReference type="EC" id="2.4.1.-" evidence="11"/>
<evidence type="ECO:0000313" key="12">
    <source>
        <dbReference type="EMBL" id="KAG5668956.1"/>
    </source>
</evidence>
<evidence type="ECO:0000256" key="4">
    <source>
        <dbReference type="ARBA" id="ARBA00022679"/>
    </source>
</evidence>
<dbReference type="PANTHER" id="PTHR11214:SF379">
    <property type="entry name" value="HEXOSYLTRANSFERASE-RELATED"/>
    <property type="match status" value="1"/>
</dbReference>
<accession>A0A9J6BGG2</accession>
<dbReference type="Proteomes" id="UP001107558">
    <property type="component" value="Chromosome 4"/>
</dbReference>
<evidence type="ECO:0000313" key="13">
    <source>
        <dbReference type="Proteomes" id="UP001107558"/>
    </source>
</evidence>
<keyword evidence="5 11" id="KW-0812">Transmembrane</keyword>
<comment type="subcellular location">
    <subcellularLocation>
        <location evidence="1 11">Golgi apparatus membrane</location>
        <topology evidence="1 11">Single-pass type II membrane protein</topology>
    </subcellularLocation>
</comment>